<proteinExistence type="predicted"/>
<dbReference type="Proteomes" id="UP000240357">
    <property type="component" value="Unassembled WGS sequence"/>
</dbReference>
<feature type="domain" description="YopA central" evidence="1">
    <location>
        <begin position="128"/>
        <end position="262"/>
    </location>
</feature>
<dbReference type="InterPro" id="IPR058684">
    <property type="entry name" value="YopA_M"/>
</dbReference>
<dbReference type="Pfam" id="PF26308">
    <property type="entry name" value="YopA_M"/>
    <property type="match status" value="1"/>
</dbReference>
<evidence type="ECO:0000259" key="1">
    <source>
        <dbReference type="Pfam" id="PF26308"/>
    </source>
</evidence>
<comment type="caution">
    <text evidence="2">The sequence shown here is derived from an EMBL/GenBank/DDBJ whole genome shotgun (WGS) entry which is preliminary data.</text>
</comment>
<keyword evidence="3" id="KW-1185">Reference proteome</keyword>
<accession>A0A2T2Y8N2</accession>
<name>A0A2T2Y8N2_9BACT</name>
<gene>
    <name evidence="2" type="ORF">AHMF7605_28625</name>
</gene>
<evidence type="ECO:0000313" key="2">
    <source>
        <dbReference type="EMBL" id="PSR51879.1"/>
    </source>
</evidence>
<dbReference type="RefSeq" id="WP_106933701.1">
    <property type="nucleotide sequence ID" value="NZ_PYFT01000002.1"/>
</dbReference>
<protein>
    <recommendedName>
        <fullName evidence="1">YopA central domain-containing protein</fullName>
    </recommendedName>
</protein>
<dbReference type="OrthoDB" id="795065at2"/>
<organism evidence="2 3">
    <name type="scientific">Adhaeribacter arboris</name>
    <dbReference type="NCBI Taxonomy" id="2072846"/>
    <lineage>
        <taxon>Bacteria</taxon>
        <taxon>Pseudomonadati</taxon>
        <taxon>Bacteroidota</taxon>
        <taxon>Cytophagia</taxon>
        <taxon>Cytophagales</taxon>
        <taxon>Hymenobacteraceae</taxon>
        <taxon>Adhaeribacter</taxon>
    </lineage>
</organism>
<dbReference type="AlphaFoldDB" id="A0A2T2Y8N2"/>
<dbReference type="EMBL" id="PYFT01000002">
    <property type="protein sequence ID" value="PSR51879.1"/>
    <property type="molecule type" value="Genomic_DNA"/>
</dbReference>
<sequence>MNLFEDFFDNLPEITSSPVTMDEPNALIPIFEGSFQIVQEVNEIRYEICVDGKIWFGWFPHSGVKFQGNIPYISSEAIEILISTEGPWELIIDGLIFGECFISRTLRSSSLTVEGVMATQPILGDKCIPVTKVRFAIPNLRELNGQPTKKSTRTERKSNNSRTLFENDEYIIIIDQHPDYKKLCDSLKAQGGYLILYSGELIKKKGAAIHFDEIGNVFRCFSNLLSFINGRKCSTLFLQGTYEDEIIWTDYTPYSVAQYKTVISWPQHIHSTQGFNELWQNLWKIWINEVDKDFIKNAIHWYTEANSNNSFFAGSLVMAQATLELMYNWYIIEKRKLIIGKDSENLSAANKIRLLISDLHIGYEIPKAFHQSNTTILTSKGKIVDAPDLFVQTRNAIIHSQENKREMLAKMPGTVKSEALQLGLWYIELSLLYILKFDNKYYNRCSGSKWYGEGDELVPWVKILS</sequence>
<reference evidence="2 3" key="1">
    <citation type="submission" date="2018-03" db="EMBL/GenBank/DDBJ databases">
        <title>Adhaeribacter sp. HMF7605 Genome sequencing and assembly.</title>
        <authorList>
            <person name="Kang H."/>
            <person name="Kang J."/>
            <person name="Cha I."/>
            <person name="Kim H."/>
            <person name="Joh K."/>
        </authorList>
    </citation>
    <scope>NUCLEOTIDE SEQUENCE [LARGE SCALE GENOMIC DNA]</scope>
    <source>
        <strain evidence="2 3">HMF7605</strain>
    </source>
</reference>
<evidence type="ECO:0000313" key="3">
    <source>
        <dbReference type="Proteomes" id="UP000240357"/>
    </source>
</evidence>